<feature type="compositionally biased region" description="Polar residues" evidence="1">
    <location>
        <begin position="129"/>
        <end position="140"/>
    </location>
</feature>
<feature type="compositionally biased region" description="Low complexity" evidence="1">
    <location>
        <begin position="141"/>
        <end position="154"/>
    </location>
</feature>
<comment type="caution">
    <text evidence="2">The sequence shown here is derived from an EMBL/GenBank/DDBJ whole genome shotgun (WGS) entry which is preliminary data.</text>
</comment>
<proteinExistence type="predicted"/>
<organism evidence="2">
    <name type="scientific">Sesamum latifolium</name>
    <dbReference type="NCBI Taxonomy" id="2727402"/>
    <lineage>
        <taxon>Eukaryota</taxon>
        <taxon>Viridiplantae</taxon>
        <taxon>Streptophyta</taxon>
        <taxon>Embryophyta</taxon>
        <taxon>Tracheophyta</taxon>
        <taxon>Spermatophyta</taxon>
        <taxon>Magnoliopsida</taxon>
        <taxon>eudicotyledons</taxon>
        <taxon>Gunneridae</taxon>
        <taxon>Pentapetalae</taxon>
        <taxon>asterids</taxon>
        <taxon>lamiids</taxon>
        <taxon>Lamiales</taxon>
        <taxon>Pedaliaceae</taxon>
        <taxon>Sesamum</taxon>
    </lineage>
</organism>
<name>A0AAW2Y8G0_9LAMI</name>
<dbReference type="EMBL" id="JACGWN010000001">
    <property type="protein sequence ID" value="KAL0462088.1"/>
    <property type="molecule type" value="Genomic_DNA"/>
</dbReference>
<gene>
    <name evidence="2" type="ORF">Slati_0096400</name>
</gene>
<protein>
    <submittedName>
        <fullName evidence="2">Uncharacterized protein</fullName>
    </submittedName>
</protein>
<evidence type="ECO:0000313" key="2">
    <source>
        <dbReference type="EMBL" id="KAL0462088.1"/>
    </source>
</evidence>
<evidence type="ECO:0000256" key="1">
    <source>
        <dbReference type="SAM" id="MobiDB-lite"/>
    </source>
</evidence>
<dbReference type="AlphaFoldDB" id="A0AAW2Y8G0"/>
<sequence length="207" mass="23486">MSTLSSQMLDGEDFVDCCYHVQTYLMVYDPCIYPVNGPEKWSKTSFEPLLPPNPGRQVGRPARARRLEVDERPRKTKKGTTVEGTRLKRQQQTLKCRFYGETSHNKKGCQMRKDAEAMIRDSVTEEDAQNQSQSQTEISFQMSQTNVVSQSQTSLPHPETSKLTARKRILRGKSMKDTQSTQNTLLLHVNKKAKCTTQNKASDLGIA</sequence>
<feature type="region of interest" description="Disordered" evidence="1">
    <location>
        <begin position="122"/>
        <end position="164"/>
    </location>
</feature>
<accession>A0AAW2Y8G0</accession>
<reference evidence="2" key="1">
    <citation type="submission" date="2020-06" db="EMBL/GenBank/DDBJ databases">
        <authorList>
            <person name="Li T."/>
            <person name="Hu X."/>
            <person name="Zhang T."/>
            <person name="Song X."/>
            <person name="Zhang H."/>
            <person name="Dai N."/>
            <person name="Sheng W."/>
            <person name="Hou X."/>
            <person name="Wei L."/>
        </authorList>
    </citation>
    <scope>NUCLEOTIDE SEQUENCE</scope>
    <source>
        <strain evidence="2">KEN1</strain>
        <tissue evidence="2">Leaf</tissue>
    </source>
</reference>
<reference evidence="2" key="2">
    <citation type="journal article" date="2024" name="Plant">
        <title>Genomic evolution and insights into agronomic trait innovations of Sesamum species.</title>
        <authorList>
            <person name="Miao H."/>
            <person name="Wang L."/>
            <person name="Qu L."/>
            <person name="Liu H."/>
            <person name="Sun Y."/>
            <person name="Le M."/>
            <person name="Wang Q."/>
            <person name="Wei S."/>
            <person name="Zheng Y."/>
            <person name="Lin W."/>
            <person name="Duan Y."/>
            <person name="Cao H."/>
            <person name="Xiong S."/>
            <person name="Wang X."/>
            <person name="Wei L."/>
            <person name="Li C."/>
            <person name="Ma Q."/>
            <person name="Ju M."/>
            <person name="Zhao R."/>
            <person name="Li G."/>
            <person name="Mu C."/>
            <person name="Tian Q."/>
            <person name="Mei H."/>
            <person name="Zhang T."/>
            <person name="Gao T."/>
            <person name="Zhang H."/>
        </authorList>
    </citation>
    <scope>NUCLEOTIDE SEQUENCE</scope>
    <source>
        <strain evidence="2">KEN1</strain>
    </source>
</reference>